<dbReference type="STRING" id="945553.A0A0D2N4Y0"/>
<proteinExistence type="predicted"/>
<dbReference type="Gene3D" id="3.60.130.30">
    <property type="match status" value="1"/>
</dbReference>
<sequence>PDSLSSFAPKLYHHTRGVLNDLYDNTPGLERLFPAHVSVFPAAAFNVGPDVWTYPHRDTLNLAYGWCAIQALGNFDPKKGGHLVLWELRLVIEFPPGALVLIPSATITHFNVPVAKGDTRSSFTQYMPGGLFRWVDYGYSLVEDCKIKNPELYREQLNARPRKWKMGLNLLTTLEELRASNVV</sequence>
<keyword evidence="2" id="KW-1185">Reference proteome</keyword>
<name>A0A0D2N4Y0_HYPSF</name>
<accession>A0A0D2N4Y0</accession>
<feature type="non-terminal residue" evidence="1">
    <location>
        <position position="1"/>
    </location>
</feature>
<dbReference type="Proteomes" id="UP000054270">
    <property type="component" value="Unassembled WGS sequence"/>
</dbReference>
<evidence type="ECO:0000313" key="2">
    <source>
        <dbReference type="Proteomes" id="UP000054270"/>
    </source>
</evidence>
<dbReference type="OrthoDB" id="3253621at2759"/>
<protein>
    <submittedName>
        <fullName evidence="1">Uncharacterized protein</fullName>
    </submittedName>
</protein>
<organism evidence="1 2">
    <name type="scientific">Hypholoma sublateritium (strain FD-334 SS-4)</name>
    <dbReference type="NCBI Taxonomy" id="945553"/>
    <lineage>
        <taxon>Eukaryota</taxon>
        <taxon>Fungi</taxon>
        <taxon>Dikarya</taxon>
        <taxon>Basidiomycota</taxon>
        <taxon>Agaricomycotina</taxon>
        <taxon>Agaricomycetes</taxon>
        <taxon>Agaricomycetidae</taxon>
        <taxon>Agaricales</taxon>
        <taxon>Agaricineae</taxon>
        <taxon>Strophariaceae</taxon>
        <taxon>Hypholoma</taxon>
    </lineage>
</organism>
<evidence type="ECO:0000313" key="1">
    <source>
        <dbReference type="EMBL" id="KJA14194.1"/>
    </source>
</evidence>
<dbReference type="OMA" id="ITICYCH"/>
<dbReference type="AlphaFoldDB" id="A0A0D2N4Y0"/>
<reference evidence="2" key="1">
    <citation type="submission" date="2014-04" db="EMBL/GenBank/DDBJ databases">
        <title>Evolutionary Origins and Diversification of the Mycorrhizal Mutualists.</title>
        <authorList>
            <consortium name="DOE Joint Genome Institute"/>
            <consortium name="Mycorrhizal Genomics Consortium"/>
            <person name="Kohler A."/>
            <person name="Kuo A."/>
            <person name="Nagy L.G."/>
            <person name="Floudas D."/>
            <person name="Copeland A."/>
            <person name="Barry K.W."/>
            <person name="Cichocki N."/>
            <person name="Veneault-Fourrey C."/>
            <person name="LaButti K."/>
            <person name="Lindquist E.A."/>
            <person name="Lipzen A."/>
            <person name="Lundell T."/>
            <person name="Morin E."/>
            <person name="Murat C."/>
            <person name="Riley R."/>
            <person name="Ohm R."/>
            <person name="Sun H."/>
            <person name="Tunlid A."/>
            <person name="Henrissat B."/>
            <person name="Grigoriev I.V."/>
            <person name="Hibbett D.S."/>
            <person name="Martin F."/>
        </authorList>
    </citation>
    <scope>NUCLEOTIDE SEQUENCE [LARGE SCALE GENOMIC DNA]</scope>
    <source>
        <strain evidence="2">FD-334 SS-4</strain>
    </source>
</reference>
<dbReference type="EMBL" id="KN817690">
    <property type="protein sequence ID" value="KJA14194.1"/>
    <property type="molecule type" value="Genomic_DNA"/>
</dbReference>
<gene>
    <name evidence="1" type="ORF">HYPSUDRAFT_150682</name>
</gene>